<gene>
    <name evidence="2" type="ORF">CH371_08360</name>
</gene>
<proteinExistence type="predicted"/>
<protein>
    <submittedName>
        <fullName evidence="2">Uncharacterized protein</fullName>
    </submittedName>
</protein>
<sequence length="94" mass="10815">MEQDPKNTGRLPEGEEGDLQEELKFFLENRLNGLLEEAEKFRNFRTGRKTRSRFRKKEENSEKNQGYLPFIYPIPPVREGNSAEPGSKAAGEEG</sequence>
<name>A0A2M9ZCX9_9LEPT</name>
<reference evidence="2 3" key="1">
    <citation type="submission" date="2017-07" db="EMBL/GenBank/DDBJ databases">
        <title>Leptospira spp. isolated from tropical soils.</title>
        <authorList>
            <person name="Thibeaux R."/>
            <person name="Iraola G."/>
            <person name="Ferres I."/>
            <person name="Bierque E."/>
            <person name="Girault D."/>
            <person name="Soupe-Gilbert M.-E."/>
            <person name="Picardeau M."/>
            <person name="Goarant C."/>
        </authorList>
    </citation>
    <scope>NUCLEOTIDE SEQUENCE [LARGE SCALE GENOMIC DNA]</scope>
    <source>
        <strain evidence="2 3">FH2-C-A2</strain>
    </source>
</reference>
<comment type="caution">
    <text evidence="2">The sequence shown here is derived from an EMBL/GenBank/DDBJ whole genome shotgun (WGS) entry which is preliminary data.</text>
</comment>
<evidence type="ECO:0000256" key="1">
    <source>
        <dbReference type="SAM" id="MobiDB-lite"/>
    </source>
</evidence>
<organism evidence="2 3">
    <name type="scientific">Leptospira wolffii</name>
    <dbReference type="NCBI Taxonomy" id="409998"/>
    <lineage>
        <taxon>Bacteria</taxon>
        <taxon>Pseudomonadati</taxon>
        <taxon>Spirochaetota</taxon>
        <taxon>Spirochaetia</taxon>
        <taxon>Leptospirales</taxon>
        <taxon>Leptospiraceae</taxon>
        <taxon>Leptospira</taxon>
    </lineage>
</organism>
<dbReference type="EMBL" id="NPDT01000002">
    <property type="protein sequence ID" value="PJZ66283.1"/>
    <property type="molecule type" value="Genomic_DNA"/>
</dbReference>
<evidence type="ECO:0000313" key="3">
    <source>
        <dbReference type="Proteomes" id="UP000231912"/>
    </source>
</evidence>
<feature type="region of interest" description="Disordered" evidence="1">
    <location>
        <begin position="47"/>
        <end position="94"/>
    </location>
</feature>
<dbReference type="Proteomes" id="UP000231912">
    <property type="component" value="Unassembled WGS sequence"/>
</dbReference>
<accession>A0A2M9ZCX9</accession>
<dbReference type="AlphaFoldDB" id="A0A2M9ZCX9"/>
<feature type="region of interest" description="Disordered" evidence="1">
    <location>
        <begin position="1"/>
        <end position="20"/>
    </location>
</feature>
<dbReference type="RefSeq" id="WP_100758512.1">
    <property type="nucleotide sequence ID" value="NZ_NPDT01000002.1"/>
</dbReference>
<evidence type="ECO:0000313" key="2">
    <source>
        <dbReference type="EMBL" id="PJZ66283.1"/>
    </source>
</evidence>